<accession>A0A386KDJ9</accession>
<protein>
    <submittedName>
        <fullName evidence="1">Uncharacterized protein</fullName>
    </submittedName>
</protein>
<organism evidence="1 2">
    <name type="scientific">Acinetobacter phage vB_AbaM_B09_Aci05</name>
    <dbReference type="NCBI Taxonomy" id="2315458"/>
    <lineage>
        <taxon>Viruses</taxon>
        <taxon>Duplodnaviria</taxon>
        <taxon>Heunggongvirae</taxon>
        <taxon>Uroviricota</taxon>
        <taxon>Caudoviricetes</taxon>
        <taxon>Saclayvirus</taxon>
        <taxon>Saclayvirus Aci05</taxon>
    </lineage>
</organism>
<dbReference type="InterPro" id="IPR036388">
    <property type="entry name" value="WH-like_DNA-bd_sf"/>
</dbReference>
<keyword evidence="2" id="KW-1185">Reference proteome</keyword>
<dbReference type="SUPFAM" id="SSF46785">
    <property type="entry name" value="Winged helix' DNA-binding domain"/>
    <property type="match status" value="1"/>
</dbReference>
<reference evidence="1 2" key="1">
    <citation type="submission" date="2018-08" db="EMBL/GenBank/DDBJ databases">
        <title>Complete genome sequence of five Acinetobacter baumannii phages from Abidjan, Cote d'Ivoire.</title>
        <authorList>
            <person name="Essoh C."/>
            <person name="Vernadet J.-P."/>
            <person name="Vergnaud G."/>
            <person name="Resch G."/>
            <person name="Pourcel C."/>
        </authorList>
    </citation>
    <scope>NUCLEOTIDE SEQUENCE [LARGE SCALE GENOMIC DNA]</scope>
</reference>
<evidence type="ECO:0000313" key="2">
    <source>
        <dbReference type="Proteomes" id="UP000269940"/>
    </source>
</evidence>
<name>A0A386KDJ9_9CAUD</name>
<dbReference type="InterPro" id="IPR036390">
    <property type="entry name" value="WH_DNA-bd_sf"/>
</dbReference>
<gene>
    <name evidence="1" type="ORF">Aci05_064</name>
</gene>
<dbReference type="EMBL" id="MH746814">
    <property type="protein sequence ID" value="AYD82346.1"/>
    <property type="molecule type" value="Genomic_DNA"/>
</dbReference>
<dbReference type="Proteomes" id="UP000269940">
    <property type="component" value="Segment"/>
</dbReference>
<sequence>MSYIKSYNPEVANLVGIQAALLLNHIKFWSETKNVDKVYRTNKQLSEDFEGSLSESQIQRAKKKLVDFGLIIISHDMGHTRTTHYSITEKACKLLNIVKKAVKEVVKKVSKVVKPKTQMEDSFEKQGESRPNVVKGIPDALKHLVGKREELPVEPLIEDEDDGSDLDDYFSAIDAAMEQVSANAHHVEQPKTSFSDIFKRIPNIDILERNRRMKDDAKYFREDY</sequence>
<proteinExistence type="predicted"/>
<dbReference type="Gene3D" id="1.10.10.10">
    <property type="entry name" value="Winged helix-like DNA-binding domain superfamily/Winged helix DNA-binding domain"/>
    <property type="match status" value="1"/>
</dbReference>
<evidence type="ECO:0000313" key="1">
    <source>
        <dbReference type="EMBL" id="AYD82346.1"/>
    </source>
</evidence>